<protein>
    <submittedName>
        <fullName evidence="1">Uncharacterized protein</fullName>
    </submittedName>
</protein>
<reference evidence="1" key="2">
    <citation type="submission" date="2020-09" db="EMBL/GenBank/DDBJ databases">
        <authorList>
            <person name="Sun Q."/>
            <person name="Ohkuma M."/>
        </authorList>
    </citation>
    <scope>NUCLEOTIDE SEQUENCE</scope>
    <source>
        <strain evidence="1">JCM 4790</strain>
    </source>
</reference>
<gene>
    <name evidence="1" type="ORF">GCM10010358_83820</name>
</gene>
<dbReference type="EMBL" id="BMVU01000214">
    <property type="protein sequence ID" value="GGY21792.1"/>
    <property type="molecule type" value="Genomic_DNA"/>
</dbReference>
<keyword evidence="2" id="KW-1185">Reference proteome</keyword>
<proteinExistence type="predicted"/>
<evidence type="ECO:0000313" key="1">
    <source>
        <dbReference type="EMBL" id="GGY21792.1"/>
    </source>
</evidence>
<evidence type="ECO:0000313" key="2">
    <source>
        <dbReference type="Proteomes" id="UP000619244"/>
    </source>
</evidence>
<dbReference type="Proteomes" id="UP000619244">
    <property type="component" value="Unassembled WGS sequence"/>
</dbReference>
<name>A0A918UBE9_9ACTN</name>
<reference evidence="1" key="1">
    <citation type="journal article" date="2014" name="Int. J. Syst. Evol. Microbiol.">
        <title>Complete genome sequence of Corynebacterium casei LMG S-19264T (=DSM 44701T), isolated from a smear-ripened cheese.</title>
        <authorList>
            <consortium name="US DOE Joint Genome Institute (JGI-PGF)"/>
            <person name="Walter F."/>
            <person name="Albersmeier A."/>
            <person name="Kalinowski J."/>
            <person name="Ruckert C."/>
        </authorList>
    </citation>
    <scope>NUCLEOTIDE SEQUENCE</scope>
    <source>
        <strain evidence="1">JCM 4790</strain>
    </source>
</reference>
<sequence length="76" mass="7945">MYGTVVRLGWVRSPQSIEVRFGTSRAGAVDVPLYTTASVDSGCRPVAVPGFTRGAGPPRSRCRLVHSLASAAASRA</sequence>
<comment type="caution">
    <text evidence="1">The sequence shown here is derived from an EMBL/GenBank/DDBJ whole genome shotgun (WGS) entry which is preliminary data.</text>
</comment>
<dbReference type="AlphaFoldDB" id="A0A918UBE9"/>
<accession>A0A918UBE9</accession>
<organism evidence="1 2">
    <name type="scientific">Streptomyces minutiscleroticus</name>
    <dbReference type="NCBI Taxonomy" id="68238"/>
    <lineage>
        <taxon>Bacteria</taxon>
        <taxon>Bacillati</taxon>
        <taxon>Actinomycetota</taxon>
        <taxon>Actinomycetes</taxon>
        <taxon>Kitasatosporales</taxon>
        <taxon>Streptomycetaceae</taxon>
        <taxon>Streptomyces</taxon>
    </lineage>
</organism>